<keyword evidence="1" id="KW-0328">Glycosyltransferase</keyword>
<dbReference type="RefSeq" id="WP_064496160.1">
    <property type="nucleotide sequence ID" value="NZ_CP012605.1"/>
</dbReference>
<keyword evidence="1" id="KW-0808">Transferase</keyword>
<gene>
    <name evidence="1" type="ORF">ACS15_0012</name>
</gene>
<dbReference type="GO" id="GO:0016757">
    <property type="term" value="F:glycosyltransferase activity"/>
    <property type="evidence" value="ECO:0007669"/>
    <property type="project" value="UniProtKB-KW"/>
</dbReference>
<evidence type="ECO:0000313" key="1">
    <source>
        <dbReference type="EMBL" id="ANH71431.1"/>
    </source>
</evidence>
<dbReference type="AlphaFoldDB" id="A0AAC9BCM2"/>
<dbReference type="EMBL" id="CP012605">
    <property type="protein sequence ID" value="ANH71431.1"/>
    <property type="molecule type" value="Genomic_DNA"/>
</dbReference>
<sequence>MSVARHHAEWLSLVEISGPFLSLPVLLRVFPQQLDALDAGVSRDTRLAFAEWEDAEGDRAVHHAWLQFVLKRILSLPDEVLFTDQAIPPGMEFTVAEHGETLRPQWVVKRAEDERAALLVVAYPVAQELDRTVNSARWQASPATRMLALLQGTGVPWVW</sequence>
<name>A0AAC9BCM2_9RALS</name>
<dbReference type="Proteomes" id="UP000077927">
    <property type="component" value="Chromosome 1"/>
</dbReference>
<accession>A0AAC9BCM2</accession>
<proteinExistence type="predicted"/>
<organism evidence="1 2">
    <name type="scientific">Ralstonia insidiosa</name>
    <dbReference type="NCBI Taxonomy" id="190721"/>
    <lineage>
        <taxon>Bacteria</taxon>
        <taxon>Pseudomonadati</taxon>
        <taxon>Pseudomonadota</taxon>
        <taxon>Betaproteobacteria</taxon>
        <taxon>Burkholderiales</taxon>
        <taxon>Burkholderiaceae</taxon>
        <taxon>Ralstonia</taxon>
    </lineage>
</organism>
<dbReference type="GO" id="GO:0008168">
    <property type="term" value="F:methyltransferase activity"/>
    <property type="evidence" value="ECO:0007669"/>
    <property type="project" value="UniProtKB-KW"/>
</dbReference>
<dbReference type="GO" id="GO:0032259">
    <property type="term" value="P:methylation"/>
    <property type="evidence" value="ECO:0007669"/>
    <property type="project" value="UniProtKB-KW"/>
</dbReference>
<dbReference type="EC" id="2.1.1.-" evidence="1"/>
<evidence type="ECO:0000313" key="2">
    <source>
        <dbReference type="Proteomes" id="UP000077927"/>
    </source>
</evidence>
<keyword evidence="1" id="KW-0489">Methyltransferase</keyword>
<protein>
    <submittedName>
        <fullName evidence="1">Atp phosphoribosyltransferase domain protein</fullName>
        <ecNumber evidence="1">2.1.1.-</ecNumber>
    </submittedName>
</protein>
<reference evidence="1 2" key="1">
    <citation type="submission" date="2015-09" db="EMBL/GenBank/DDBJ databases">
        <authorList>
            <person name="Xu Y."/>
            <person name="Nagy A."/>
            <person name="Liu N.T."/>
            <person name="Nou X."/>
        </authorList>
    </citation>
    <scope>NUCLEOTIDE SEQUENCE [LARGE SCALE GENOMIC DNA]</scope>
    <source>
        <strain evidence="1 2">FC1138</strain>
    </source>
</reference>
<dbReference type="KEGG" id="rin:ACS15_0012"/>